<dbReference type="STRING" id="1860102.ACCAA_310097"/>
<evidence type="ECO:0000313" key="3">
    <source>
        <dbReference type="Proteomes" id="UP000199169"/>
    </source>
</evidence>
<dbReference type="AlphaFoldDB" id="A0A1A8XNZ6"/>
<dbReference type="InterPro" id="IPR037522">
    <property type="entry name" value="HD_GYP_dom"/>
</dbReference>
<name>A0A1A8XNZ6_9PROT</name>
<proteinExistence type="predicted"/>
<sequence length="86" mass="9573">MVAATILIVDDEPTNLSLLTQLVSIRALAQLAETRDPETGNHIQRTQEFVRLLALRLRHPVAVRLMTAADVFDDFIAIAERYSEAG</sequence>
<feature type="domain" description="HD-GYP" evidence="1">
    <location>
        <begin position="17"/>
        <end position="86"/>
    </location>
</feature>
<gene>
    <name evidence="2" type="ORF">ACCAA_310097</name>
</gene>
<dbReference type="Proteomes" id="UP000199169">
    <property type="component" value="Unassembled WGS sequence"/>
</dbReference>
<dbReference type="EMBL" id="FLQX01000107">
    <property type="protein sequence ID" value="SBT06366.1"/>
    <property type="molecule type" value="Genomic_DNA"/>
</dbReference>
<keyword evidence="3" id="KW-1185">Reference proteome</keyword>
<evidence type="ECO:0000259" key="1">
    <source>
        <dbReference type="PROSITE" id="PS51832"/>
    </source>
</evidence>
<evidence type="ECO:0000313" key="2">
    <source>
        <dbReference type="EMBL" id="SBT06366.1"/>
    </source>
</evidence>
<protein>
    <recommendedName>
        <fullName evidence="1">HD-GYP domain-containing protein</fullName>
    </recommendedName>
</protein>
<dbReference type="Gene3D" id="1.10.3210.10">
    <property type="entry name" value="Hypothetical protein af1432"/>
    <property type="match status" value="1"/>
</dbReference>
<accession>A0A1A8XNZ6</accession>
<dbReference type="PROSITE" id="PS51832">
    <property type="entry name" value="HD_GYP"/>
    <property type="match status" value="1"/>
</dbReference>
<reference evidence="2 3" key="1">
    <citation type="submission" date="2016-06" db="EMBL/GenBank/DDBJ databases">
        <authorList>
            <person name="Kjaerup R.B."/>
            <person name="Dalgaard T.S."/>
            <person name="Juul-Madsen H.R."/>
        </authorList>
    </citation>
    <scope>NUCLEOTIDE SEQUENCE [LARGE SCALE GENOMIC DNA]</scope>
    <source>
        <strain evidence="2">3</strain>
    </source>
</reference>
<organism evidence="2 3">
    <name type="scientific">Candidatus Accumulibacter aalborgensis</name>
    <dbReference type="NCBI Taxonomy" id="1860102"/>
    <lineage>
        <taxon>Bacteria</taxon>
        <taxon>Pseudomonadati</taxon>
        <taxon>Pseudomonadota</taxon>
        <taxon>Betaproteobacteria</taxon>
        <taxon>Candidatus Accumulibacter</taxon>
    </lineage>
</organism>